<evidence type="ECO:0000256" key="1">
    <source>
        <dbReference type="ARBA" id="ARBA00023015"/>
    </source>
</evidence>
<dbReference type="GO" id="GO:0043565">
    <property type="term" value="F:sequence-specific DNA binding"/>
    <property type="evidence" value="ECO:0007669"/>
    <property type="project" value="InterPro"/>
</dbReference>
<protein>
    <submittedName>
        <fullName evidence="5">AraC family transcriptional regulator</fullName>
    </submittedName>
</protein>
<keyword evidence="2" id="KW-0238">DNA-binding</keyword>
<dbReference type="InterPro" id="IPR018062">
    <property type="entry name" value="HTH_AraC-typ_CS"/>
</dbReference>
<evidence type="ECO:0000259" key="4">
    <source>
        <dbReference type="PROSITE" id="PS01124"/>
    </source>
</evidence>
<sequence>MEYKSTVLRTSAVVRKVISIHYFEYMSNFSFPGESHDFWEFVCVDKGVIDVMAGEKRVPLKRGNIIFHKPGEFHNIITNGEVAPNLVVIGFECHSPCMKAFEGKMLTVSETERELLARIIIEARNAFSGRMDDPYQEELVRQSAPPAFGAEQMIANYLEELIIHLYRRYFENPGQFGPRRQPEVRIKSDAYSRIVRYMEEHIGERLSIDTICHDTLTGRSQLQKIFREAHGCGVIDYFSSMKIETAKQLIRDNHLNFTEISDRLGYTSVHYFSRQFKKLSGMTPSEYATSIRRLSEYSSFGSRSQPDDGVNS</sequence>
<dbReference type="GO" id="GO:0003700">
    <property type="term" value="F:DNA-binding transcription factor activity"/>
    <property type="evidence" value="ECO:0007669"/>
    <property type="project" value="InterPro"/>
</dbReference>
<dbReference type="AlphaFoldDB" id="A0A173Z5X8"/>
<dbReference type="PANTHER" id="PTHR43280:SF28">
    <property type="entry name" value="HTH-TYPE TRANSCRIPTIONAL ACTIVATOR RHAS"/>
    <property type="match status" value="1"/>
</dbReference>
<dbReference type="SMART" id="SM00342">
    <property type="entry name" value="HTH_ARAC"/>
    <property type="match status" value="1"/>
</dbReference>
<dbReference type="PANTHER" id="PTHR43280">
    <property type="entry name" value="ARAC-FAMILY TRANSCRIPTIONAL REGULATOR"/>
    <property type="match status" value="1"/>
</dbReference>
<organism evidence="5 6">
    <name type="scientific">Hungatella hathewayi</name>
    <dbReference type="NCBI Taxonomy" id="154046"/>
    <lineage>
        <taxon>Bacteria</taxon>
        <taxon>Bacillati</taxon>
        <taxon>Bacillota</taxon>
        <taxon>Clostridia</taxon>
        <taxon>Lachnospirales</taxon>
        <taxon>Lachnospiraceae</taxon>
        <taxon>Hungatella</taxon>
    </lineage>
</organism>
<dbReference type="Proteomes" id="UP000095651">
    <property type="component" value="Unassembled WGS sequence"/>
</dbReference>
<dbReference type="Gene3D" id="1.10.10.60">
    <property type="entry name" value="Homeodomain-like"/>
    <property type="match status" value="1"/>
</dbReference>
<dbReference type="Gene3D" id="2.60.120.10">
    <property type="entry name" value="Jelly Rolls"/>
    <property type="match status" value="1"/>
</dbReference>
<evidence type="ECO:0000313" key="5">
    <source>
        <dbReference type="EMBL" id="CUN71624.1"/>
    </source>
</evidence>
<name>A0A173Z5X8_9FIRM</name>
<dbReference type="PRINTS" id="PR00032">
    <property type="entry name" value="HTHARAC"/>
</dbReference>
<dbReference type="PROSITE" id="PS01124">
    <property type="entry name" value="HTH_ARAC_FAMILY_2"/>
    <property type="match status" value="1"/>
</dbReference>
<reference evidence="5 6" key="1">
    <citation type="submission" date="2015-09" db="EMBL/GenBank/DDBJ databases">
        <authorList>
            <consortium name="Pathogen Informatics"/>
        </authorList>
    </citation>
    <scope>NUCLEOTIDE SEQUENCE [LARGE SCALE GENOMIC DNA]</scope>
    <source>
        <strain evidence="5 6">2789STDY5608850</strain>
    </source>
</reference>
<dbReference type="InterPro" id="IPR020449">
    <property type="entry name" value="Tscrpt_reg_AraC-type_HTH"/>
</dbReference>
<proteinExistence type="predicted"/>
<dbReference type="SUPFAM" id="SSF51182">
    <property type="entry name" value="RmlC-like cupins"/>
    <property type="match status" value="1"/>
</dbReference>
<keyword evidence="3" id="KW-0804">Transcription</keyword>
<gene>
    <name evidence="5" type="ORF">ERS852407_00889</name>
</gene>
<dbReference type="InterPro" id="IPR018060">
    <property type="entry name" value="HTH_AraC"/>
</dbReference>
<dbReference type="PROSITE" id="PS00041">
    <property type="entry name" value="HTH_ARAC_FAMILY_1"/>
    <property type="match status" value="1"/>
</dbReference>
<dbReference type="Pfam" id="PF02311">
    <property type="entry name" value="AraC_binding"/>
    <property type="match status" value="1"/>
</dbReference>
<dbReference type="RefSeq" id="WP_055653180.1">
    <property type="nucleotide sequence ID" value="NZ_CABIXC010000002.1"/>
</dbReference>
<dbReference type="EMBL" id="CYZE01000002">
    <property type="protein sequence ID" value="CUN71624.1"/>
    <property type="molecule type" value="Genomic_DNA"/>
</dbReference>
<evidence type="ECO:0000256" key="3">
    <source>
        <dbReference type="ARBA" id="ARBA00023163"/>
    </source>
</evidence>
<dbReference type="InterPro" id="IPR014710">
    <property type="entry name" value="RmlC-like_jellyroll"/>
</dbReference>
<keyword evidence="1" id="KW-0805">Transcription regulation</keyword>
<dbReference type="SUPFAM" id="SSF46689">
    <property type="entry name" value="Homeodomain-like"/>
    <property type="match status" value="1"/>
</dbReference>
<dbReference type="Pfam" id="PF12833">
    <property type="entry name" value="HTH_18"/>
    <property type="match status" value="1"/>
</dbReference>
<accession>A0A173Z5X8</accession>
<evidence type="ECO:0000256" key="2">
    <source>
        <dbReference type="ARBA" id="ARBA00023125"/>
    </source>
</evidence>
<dbReference type="InterPro" id="IPR009057">
    <property type="entry name" value="Homeodomain-like_sf"/>
</dbReference>
<dbReference type="InterPro" id="IPR003313">
    <property type="entry name" value="AraC-bd"/>
</dbReference>
<dbReference type="InterPro" id="IPR011051">
    <property type="entry name" value="RmlC_Cupin_sf"/>
</dbReference>
<feature type="domain" description="HTH araC/xylS-type" evidence="4">
    <location>
        <begin position="192"/>
        <end position="290"/>
    </location>
</feature>
<evidence type="ECO:0000313" key="6">
    <source>
        <dbReference type="Proteomes" id="UP000095651"/>
    </source>
</evidence>